<gene>
    <name evidence="2" type="ORF">KQP761_LOCUS36121</name>
</gene>
<dbReference type="Proteomes" id="UP000663834">
    <property type="component" value="Unassembled WGS sequence"/>
</dbReference>
<proteinExistence type="predicted"/>
<dbReference type="GO" id="GO:0051170">
    <property type="term" value="P:import into nucleus"/>
    <property type="evidence" value="ECO:0007669"/>
    <property type="project" value="TreeGrafter"/>
</dbReference>
<organism evidence="2 3">
    <name type="scientific">Rotaria magnacalcarata</name>
    <dbReference type="NCBI Taxonomy" id="392030"/>
    <lineage>
        <taxon>Eukaryota</taxon>
        <taxon>Metazoa</taxon>
        <taxon>Spiralia</taxon>
        <taxon>Gnathifera</taxon>
        <taxon>Rotifera</taxon>
        <taxon>Eurotatoria</taxon>
        <taxon>Bdelloidea</taxon>
        <taxon>Philodinida</taxon>
        <taxon>Philodinidae</taxon>
        <taxon>Rotaria</taxon>
    </lineage>
</organism>
<sequence>MHCILYLIVLSIKYSFSDGKQDNMSTDKIALVTGYTGETGKALVKELISNNQFKKIILVGRRKVDYTDNKYLEKTEQREIDFDKIDDHAEAFGGADVHFSCLGTTRDFDKIDDHAEAFGGADVHFSCLGTTRGKSGAEGFRRVDYDYVVGIARLAKQQGCKHFHLVSSQGANENSYFLYPQVKGQSEAAITKMSFDRLSIYRPAVLMVDRAESRTLERLARTILSYTIQRIAPEWLTTPIDVLGRAMCLNSFTKDRPNVEILDNHAIFRLAEQQSNSESDQSKTTNEL</sequence>
<dbReference type="Gene3D" id="3.40.50.720">
    <property type="entry name" value="NAD(P)-binding Rossmann-like Domain"/>
    <property type="match status" value="2"/>
</dbReference>
<dbReference type="PANTHER" id="PTHR14097">
    <property type="entry name" value="OXIDOREDUCTASE HTATIP2"/>
    <property type="match status" value="1"/>
</dbReference>
<reference evidence="2" key="1">
    <citation type="submission" date="2021-02" db="EMBL/GenBank/DDBJ databases">
        <authorList>
            <person name="Nowell W R."/>
        </authorList>
    </citation>
    <scope>NUCLEOTIDE SEQUENCE</scope>
</reference>
<evidence type="ECO:0000313" key="3">
    <source>
        <dbReference type="Proteomes" id="UP000663834"/>
    </source>
</evidence>
<evidence type="ECO:0000313" key="2">
    <source>
        <dbReference type="EMBL" id="CAF1679133.1"/>
    </source>
</evidence>
<evidence type="ECO:0000256" key="1">
    <source>
        <dbReference type="SAM" id="SignalP"/>
    </source>
</evidence>
<accession>A0A816GU02</accession>
<feature type="chain" id="PRO_5032896165" description="NAD(P)-binding domain-containing protein" evidence="1">
    <location>
        <begin position="20"/>
        <end position="288"/>
    </location>
</feature>
<dbReference type="SUPFAM" id="SSF51735">
    <property type="entry name" value="NAD(P)-binding Rossmann-fold domains"/>
    <property type="match status" value="2"/>
</dbReference>
<dbReference type="PANTHER" id="PTHR14097:SF7">
    <property type="entry name" value="OXIDOREDUCTASE HTATIP2"/>
    <property type="match status" value="1"/>
</dbReference>
<dbReference type="AlphaFoldDB" id="A0A816GU02"/>
<dbReference type="OrthoDB" id="430436at2759"/>
<name>A0A816GU02_9BILA</name>
<feature type="signal peptide" evidence="1">
    <location>
        <begin position="1"/>
        <end position="19"/>
    </location>
</feature>
<comment type="caution">
    <text evidence="2">The sequence shown here is derived from an EMBL/GenBank/DDBJ whole genome shotgun (WGS) entry which is preliminary data.</text>
</comment>
<dbReference type="InterPro" id="IPR036291">
    <property type="entry name" value="NAD(P)-bd_dom_sf"/>
</dbReference>
<keyword evidence="1" id="KW-0732">Signal</keyword>
<protein>
    <recommendedName>
        <fullName evidence="4">NAD(P)-binding domain-containing protein</fullName>
    </recommendedName>
</protein>
<evidence type="ECO:0008006" key="4">
    <source>
        <dbReference type="Google" id="ProtNLM"/>
    </source>
</evidence>
<dbReference type="EMBL" id="CAJNOW010020404">
    <property type="protein sequence ID" value="CAF1679133.1"/>
    <property type="molecule type" value="Genomic_DNA"/>
</dbReference>
<dbReference type="GO" id="GO:0005737">
    <property type="term" value="C:cytoplasm"/>
    <property type="evidence" value="ECO:0007669"/>
    <property type="project" value="TreeGrafter"/>
</dbReference>
<dbReference type="CDD" id="cd05250">
    <property type="entry name" value="CC3_like_SDR_a"/>
    <property type="match status" value="1"/>
</dbReference>